<gene>
    <name evidence="7" type="ORF">EDM52_17290</name>
</gene>
<keyword evidence="5" id="KW-0812">Transmembrane</keyword>
<evidence type="ECO:0000256" key="5">
    <source>
        <dbReference type="SAM" id="Phobius"/>
    </source>
</evidence>
<evidence type="ECO:0000256" key="1">
    <source>
        <dbReference type="ARBA" id="ARBA00010996"/>
    </source>
</evidence>
<evidence type="ECO:0000256" key="3">
    <source>
        <dbReference type="PIRSR" id="PIRSR603782-1"/>
    </source>
</evidence>
<dbReference type="SUPFAM" id="SSF52833">
    <property type="entry name" value="Thioredoxin-like"/>
    <property type="match status" value="1"/>
</dbReference>
<evidence type="ECO:0000313" key="7">
    <source>
        <dbReference type="EMBL" id="RNB70318.1"/>
    </source>
</evidence>
<keyword evidence="3" id="KW-0479">Metal-binding</keyword>
<keyword evidence="5" id="KW-1133">Transmembrane helix</keyword>
<evidence type="ECO:0000313" key="8">
    <source>
        <dbReference type="Proteomes" id="UP000282028"/>
    </source>
</evidence>
<keyword evidence="5" id="KW-0472">Membrane</keyword>
<keyword evidence="2 3" id="KW-0186">Copper</keyword>
<dbReference type="PANTHER" id="PTHR12151">
    <property type="entry name" value="ELECTRON TRANSPORT PROTIN SCO1/SENC FAMILY MEMBER"/>
    <property type="match status" value="1"/>
</dbReference>
<sequence length="212" mass="23810">MSEGAKKESSVQKHWFPVLAGVLILAIIGIFGYQYMQKTQIPVIKALNDFTLDNIDGSKYTFSESAGKVRLVEFIFTNCPDICPATTYNMSQLQEQLKEKGLFGDKVEFLTITFDPDYDTPEVLQQYAEKFHADQSGWKFLRGDNAAIETVTKDFGMAVMKLPDENSPSGYSITHTARMFLVDGDGNMRQAYGMAADMDMDLMMKEMSILAD</sequence>
<dbReference type="Gene3D" id="3.40.30.10">
    <property type="entry name" value="Glutaredoxin"/>
    <property type="match status" value="1"/>
</dbReference>
<evidence type="ECO:0000256" key="4">
    <source>
        <dbReference type="PIRSR" id="PIRSR603782-2"/>
    </source>
</evidence>
<dbReference type="InterPro" id="IPR003782">
    <property type="entry name" value="SCO1/SenC"/>
</dbReference>
<dbReference type="PANTHER" id="PTHR12151:SF25">
    <property type="entry name" value="LINALOOL DEHYDRATASE_ISOMERASE DOMAIN-CONTAINING PROTEIN"/>
    <property type="match status" value="1"/>
</dbReference>
<comment type="caution">
    <text evidence="7">The sequence shown here is derived from an EMBL/GenBank/DDBJ whole genome shotgun (WGS) entry which is preliminary data.</text>
</comment>
<feature type="disulfide bond" description="Redox-active" evidence="4">
    <location>
        <begin position="79"/>
        <end position="83"/>
    </location>
</feature>
<evidence type="ECO:0000256" key="2">
    <source>
        <dbReference type="ARBA" id="ARBA00023008"/>
    </source>
</evidence>
<dbReference type="PROSITE" id="PS51352">
    <property type="entry name" value="THIOREDOXIN_2"/>
    <property type="match status" value="1"/>
</dbReference>
<keyword evidence="4" id="KW-1015">Disulfide bond</keyword>
<protein>
    <submittedName>
        <fullName evidence="7">SCO family protein</fullName>
    </submittedName>
</protein>
<feature type="binding site" evidence="3">
    <location>
        <position position="83"/>
    </location>
    <ligand>
        <name>Cu cation</name>
        <dbReference type="ChEBI" id="CHEBI:23378"/>
    </ligand>
</feature>
<feature type="domain" description="Thioredoxin" evidence="6">
    <location>
        <begin position="41"/>
        <end position="212"/>
    </location>
</feature>
<feature type="binding site" evidence="3">
    <location>
        <position position="79"/>
    </location>
    <ligand>
        <name>Cu cation</name>
        <dbReference type="ChEBI" id="CHEBI:23378"/>
    </ligand>
</feature>
<dbReference type="AlphaFoldDB" id="A0A3M8C3Q1"/>
<accession>A0A3M8C3Q1</accession>
<organism evidence="7 8">
    <name type="scientific">Brevibacillus invocatus</name>
    <dbReference type="NCBI Taxonomy" id="173959"/>
    <lineage>
        <taxon>Bacteria</taxon>
        <taxon>Bacillati</taxon>
        <taxon>Bacillota</taxon>
        <taxon>Bacilli</taxon>
        <taxon>Bacillales</taxon>
        <taxon>Paenibacillaceae</taxon>
        <taxon>Brevibacillus</taxon>
    </lineage>
</organism>
<dbReference type="Proteomes" id="UP000282028">
    <property type="component" value="Unassembled WGS sequence"/>
</dbReference>
<dbReference type="Pfam" id="PF02630">
    <property type="entry name" value="SCO1-SenC"/>
    <property type="match status" value="1"/>
</dbReference>
<name>A0A3M8C3Q1_9BACL</name>
<dbReference type="InterPro" id="IPR036249">
    <property type="entry name" value="Thioredoxin-like_sf"/>
</dbReference>
<dbReference type="CDD" id="cd02968">
    <property type="entry name" value="SCO"/>
    <property type="match status" value="1"/>
</dbReference>
<keyword evidence="8" id="KW-1185">Reference proteome</keyword>
<dbReference type="OrthoDB" id="9811998at2"/>
<feature type="binding site" evidence="3">
    <location>
        <position position="175"/>
    </location>
    <ligand>
        <name>Cu cation</name>
        <dbReference type="ChEBI" id="CHEBI:23378"/>
    </ligand>
</feature>
<evidence type="ECO:0000259" key="6">
    <source>
        <dbReference type="PROSITE" id="PS51352"/>
    </source>
</evidence>
<dbReference type="RefSeq" id="WP_122910200.1">
    <property type="nucleotide sequence ID" value="NZ_CBCSBE010000010.1"/>
</dbReference>
<comment type="similarity">
    <text evidence="1">Belongs to the SCO1/2 family.</text>
</comment>
<feature type="transmembrane region" description="Helical" evidence="5">
    <location>
        <begin position="15"/>
        <end position="35"/>
    </location>
</feature>
<dbReference type="GO" id="GO:0046872">
    <property type="term" value="F:metal ion binding"/>
    <property type="evidence" value="ECO:0007669"/>
    <property type="project" value="UniProtKB-KW"/>
</dbReference>
<proteinExistence type="inferred from homology"/>
<reference evidence="7 8" key="1">
    <citation type="submission" date="2018-10" db="EMBL/GenBank/DDBJ databases">
        <title>Phylogenomics of Brevibacillus.</title>
        <authorList>
            <person name="Dunlap C."/>
        </authorList>
    </citation>
    <scope>NUCLEOTIDE SEQUENCE [LARGE SCALE GENOMIC DNA]</scope>
    <source>
        <strain evidence="7 8">JCM 12215</strain>
    </source>
</reference>
<dbReference type="EMBL" id="RHHR01000034">
    <property type="protein sequence ID" value="RNB70318.1"/>
    <property type="molecule type" value="Genomic_DNA"/>
</dbReference>
<dbReference type="InterPro" id="IPR013766">
    <property type="entry name" value="Thioredoxin_domain"/>
</dbReference>